<dbReference type="OrthoDB" id="9800307at2"/>
<sequence length="199" mass="21646">MHVTTVARAPQTGPDARPAVEDSTVWISWPNEAECERFARQLAGLLRPALAAGDSIVIELRGTLGAGKTTFTRHLLRALGVQGRIKSPSYAVVEPHEAEGLSMWHFDFYRFNDPQEWEDAGFRDLFASPGLKLVEWPDHAAGLLPPADLALHLAPQGEHERHVSARAGTAQGRDCLTRLHDAGWGPMQAPAHASAEVAP</sequence>
<keyword evidence="4" id="KW-0963">Cytoplasm</keyword>
<evidence type="ECO:0000256" key="9">
    <source>
        <dbReference type="ARBA" id="ARBA00022842"/>
    </source>
</evidence>
<dbReference type="GO" id="GO:0046872">
    <property type="term" value="F:metal ion binding"/>
    <property type="evidence" value="ECO:0007669"/>
    <property type="project" value="UniProtKB-KW"/>
</dbReference>
<evidence type="ECO:0000313" key="12">
    <source>
        <dbReference type="Proteomes" id="UP000292120"/>
    </source>
</evidence>
<dbReference type="Pfam" id="PF02367">
    <property type="entry name" value="TsaE"/>
    <property type="match status" value="1"/>
</dbReference>
<dbReference type="GO" id="GO:0016740">
    <property type="term" value="F:transferase activity"/>
    <property type="evidence" value="ECO:0007669"/>
    <property type="project" value="UniProtKB-KW"/>
</dbReference>
<comment type="subcellular location">
    <subcellularLocation>
        <location evidence="1">Cytoplasm</location>
    </subcellularLocation>
</comment>
<keyword evidence="8" id="KW-0067">ATP-binding</keyword>
<evidence type="ECO:0000256" key="10">
    <source>
        <dbReference type="ARBA" id="ARBA00032441"/>
    </source>
</evidence>
<dbReference type="GO" id="GO:0005524">
    <property type="term" value="F:ATP binding"/>
    <property type="evidence" value="ECO:0007669"/>
    <property type="project" value="UniProtKB-KW"/>
</dbReference>
<dbReference type="GO" id="GO:0002949">
    <property type="term" value="P:tRNA threonylcarbamoyladenosine modification"/>
    <property type="evidence" value="ECO:0007669"/>
    <property type="project" value="InterPro"/>
</dbReference>
<dbReference type="AlphaFoldDB" id="A0A4Q9H623"/>
<dbReference type="InterPro" id="IPR027417">
    <property type="entry name" value="P-loop_NTPase"/>
</dbReference>
<keyword evidence="7" id="KW-0547">Nucleotide-binding</keyword>
<evidence type="ECO:0000256" key="5">
    <source>
        <dbReference type="ARBA" id="ARBA00022694"/>
    </source>
</evidence>
<keyword evidence="12" id="KW-1185">Reference proteome</keyword>
<reference evidence="11 12" key="1">
    <citation type="submission" date="2019-02" db="EMBL/GenBank/DDBJ databases">
        <title>Aquabacterium sp. strain KMB7.</title>
        <authorList>
            <person name="Chen W.-M."/>
        </authorList>
    </citation>
    <scope>NUCLEOTIDE SEQUENCE [LARGE SCALE GENOMIC DNA]</scope>
    <source>
        <strain evidence="11 12">KMB7</strain>
    </source>
</reference>
<evidence type="ECO:0000256" key="6">
    <source>
        <dbReference type="ARBA" id="ARBA00022723"/>
    </source>
</evidence>
<dbReference type="EMBL" id="SIXI01000001">
    <property type="protein sequence ID" value="TBO34107.1"/>
    <property type="molecule type" value="Genomic_DNA"/>
</dbReference>
<dbReference type="Proteomes" id="UP000292120">
    <property type="component" value="Unassembled WGS sequence"/>
</dbReference>
<dbReference type="NCBIfam" id="TIGR00150">
    <property type="entry name" value="T6A_YjeE"/>
    <property type="match status" value="1"/>
</dbReference>
<evidence type="ECO:0000256" key="2">
    <source>
        <dbReference type="ARBA" id="ARBA00007599"/>
    </source>
</evidence>
<evidence type="ECO:0000256" key="8">
    <source>
        <dbReference type="ARBA" id="ARBA00022840"/>
    </source>
</evidence>
<evidence type="ECO:0000256" key="4">
    <source>
        <dbReference type="ARBA" id="ARBA00022490"/>
    </source>
</evidence>
<dbReference type="PANTHER" id="PTHR33540:SF2">
    <property type="entry name" value="TRNA THREONYLCARBAMOYLADENOSINE BIOSYNTHESIS PROTEIN TSAE"/>
    <property type="match status" value="1"/>
</dbReference>
<dbReference type="Gene3D" id="3.40.50.300">
    <property type="entry name" value="P-loop containing nucleotide triphosphate hydrolases"/>
    <property type="match status" value="1"/>
</dbReference>
<dbReference type="PANTHER" id="PTHR33540">
    <property type="entry name" value="TRNA THREONYLCARBAMOYLADENOSINE BIOSYNTHESIS PROTEIN TSAE"/>
    <property type="match status" value="1"/>
</dbReference>
<dbReference type="InterPro" id="IPR003442">
    <property type="entry name" value="T6A_TsaE"/>
</dbReference>
<evidence type="ECO:0000313" key="11">
    <source>
        <dbReference type="EMBL" id="TBO34107.1"/>
    </source>
</evidence>
<keyword evidence="9" id="KW-0460">Magnesium</keyword>
<evidence type="ECO:0000256" key="3">
    <source>
        <dbReference type="ARBA" id="ARBA00019010"/>
    </source>
</evidence>
<keyword evidence="11" id="KW-0808">Transferase</keyword>
<evidence type="ECO:0000256" key="1">
    <source>
        <dbReference type="ARBA" id="ARBA00004496"/>
    </source>
</evidence>
<accession>A0A4Q9H623</accession>
<protein>
    <recommendedName>
        <fullName evidence="3">tRNA threonylcarbamoyladenosine biosynthesis protein TsaE</fullName>
    </recommendedName>
    <alternativeName>
        <fullName evidence="10">t(6)A37 threonylcarbamoyladenosine biosynthesis protein TsaE</fullName>
    </alternativeName>
</protein>
<dbReference type="GO" id="GO:0005737">
    <property type="term" value="C:cytoplasm"/>
    <property type="evidence" value="ECO:0007669"/>
    <property type="project" value="UniProtKB-SubCell"/>
</dbReference>
<proteinExistence type="inferred from homology"/>
<keyword evidence="6" id="KW-0479">Metal-binding</keyword>
<organism evidence="11 12">
    <name type="scientific">Aquabacterium lacunae</name>
    <dbReference type="NCBI Taxonomy" id="2528630"/>
    <lineage>
        <taxon>Bacteria</taxon>
        <taxon>Pseudomonadati</taxon>
        <taxon>Pseudomonadota</taxon>
        <taxon>Betaproteobacteria</taxon>
        <taxon>Burkholderiales</taxon>
        <taxon>Aquabacterium</taxon>
    </lineage>
</organism>
<name>A0A4Q9H623_9BURK</name>
<gene>
    <name evidence="11" type="primary">tsaE</name>
    <name evidence="11" type="ORF">EYS42_01290</name>
</gene>
<comment type="caution">
    <text evidence="11">The sequence shown here is derived from an EMBL/GenBank/DDBJ whole genome shotgun (WGS) entry which is preliminary data.</text>
</comment>
<evidence type="ECO:0000256" key="7">
    <source>
        <dbReference type="ARBA" id="ARBA00022741"/>
    </source>
</evidence>
<dbReference type="SUPFAM" id="SSF52540">
    <property type="entry name" value="P-loop containing nucleoside triphosphate hydrolases"/>
    <property type="match status" value="1"/>
</dbReference>
<keyword evidence="5" id="KW-0819">tRNA processing</keyword>
<comment type="similarity">
    <text evidence="2">Belongs to the TsaE family.</text>
</comment>